<protein>
    <submittedName>
        <fullName evidence="2">Expressed protein</fullName>
    </submittedName>
</protein>
<gene>
    <name evidence="2" type="ORF">EmuJ_001179200</name>
</gene>
<sequence length="121" mass="13439">MNDREAFDTFHQNLPDFKSLPDKPSRRNAGAQDTACQGSKSSKIGMHKVHVHALCHTLPLLPSFCLSPCRYRDDEKLASQQTPSSLSPSAHTHKPNRVEFPSTFCQLSLSVSSKLTALTFK</sequence>
<organism evidence="2 3">
    <name type="scientific">Echinococcus multilocularis</name>
    <name type="common">Fox tapeworm</name>
    <dbReference type="NCBI Taxonomy" id="6211"/>
    <lineage>
        <taxon>Eukaryota</taxon>
        <taxon>Metazoa</taxon>
        <taxon>Spiralia</taxon>
        <taxon>Lophotrochozoa</taxon>
        <taxon>Platyhelminthes</taxon>
        <taxon>Cestoda</taxon>
        <taxon>Eucestoda</taxon>
        <taxon>Cyclophyllidea</taxon>
        <taxon>Taeniidae</taxon>
        <taxon>Echinococcus</taxon>
    </lineage>
</organism>
<proteinExistence type="predicted"/>
<name>A0A068Y148_ECHMU</name>
<accession>A0A068Y148</accession>
<feature type="region of interest" description="Disordered" evidence="1">
    <location>
        <begin position="1"/>
        <end position="39"/>
    </location>
</feature>
<dbReference type="AlphaFoldDB" id="A0A068Y148"/>
<dbReference type="EMBL" id="LN902841">
    <property type="protein sequence ID" value="CDS35837.1"/>
    <property type="molecule type" value="Genomic_DNA"/>
</dbReference>
<keyword evidence="3" id="KW-1185">Reference proteome</keyword>
<reference evidence="2" key="1">
    <citation type="journal article" date="2013" name="Nature">
        <title>The genomes of four tapeworm species reveal adaptations to parasitism.</title>
        <authorList>
            <person name="Tsai I.J."/>
            <person name="Zarowiecki M."/>
            <person name="Holroyd N."/>
            <person name="Garciarrubio A."/>
            <person name="Sanchez-Flores A."/>
            <person name="Brooks K.L."/>
            <person name="Tracey A."/>
            <person name="Bobes R.J."/>
            <person name="Fragoso G."/>
            <person name="Sciutto E."/>
            <person name="Aslett M."/>
            <person name="Beasley H."/>
            <person name="Bennett H.M."/>
            <person name="Cai J."/>
            <person name="Camicia F."/>
            <person name="Clark R."/>
            <person name="Cucher M."/>
            <person name="De Silva N."/>
            <person name="Day T.A."/>
            <person name="Deplazes P."/>
            <person name="Estrada K."/>
            <person name="Fernandez C."/>
            <person name="Holland P.W."/>
            <person name="Hou J."/>
            <person name="Hu S."/>
            <person name="Huckvale T."/>
            <person name="Hung S.S."/>
            <person name="Kamenetzky L."/>
            <person name="Keane J.A."/>
            <person name="Kiss F."/>
            <person name="Koziol U."/>
            <person name="Lambert O."/>
            <person name="Liu K."/>
            <person name="Luo X."/>
            <person name="Luo Y."/>
            <person name="Macchiaroli N."/>
            <person name="Nichol S."/>
            <person name="Paps J."/>
            <person name="Parkinson J."/>
            <person name="Pouchkina-Stantcheva N."/>
            <person name="Riddiford N."/>
            <person name="Rosenzvit M."/>
            <person name="Salinas G."/>
            <person name="Wasmuth J.D."/>
            <person name="Zamanian M."/>
            <person name="Zheng Y."/>
            <person name="Cai X."/>
            <person name="Soberon X."/>
            <person name="Olson P.D."/>
            <person name="Laclette J.P."/>
            <person name="Brehm K."/>
            <person name="Berriman M."/>
            <person name="Garciarrubio A."/>
            <person name="Bobes R.J."/>
            <person name="Fragoso G."/>
            <person name="Sanchez-Flores A."/>
            <person name="Estrada K."/>
            <person name="Cevallos M.A."/>
            <person name="Morett E."/>
            <person name="Gonzalez V."/>
            <person name="Portillo T."/>
            <person name="Ochoa-Leyva A."/>
            <person name="Jose M.V."/>
            <person name="Sciutto E."/>
            <person name="Landa A."/>
            <person name="Jimenez L."/>
            <person name="Valdes V."/>
            <person name="Carrero J.C."/>
            <person name="Larralde C."/>
            <person name="Morales-Montor J."/>
            <person name="Limon-Lason J."/>
            <person name="Soberon X."/>
            <person name="Laclette J.P."/>
        </authorList>
    </citation>
    <scope>NUCLEOTIDE SEQUENCE [LARGE SCALE GENOMIC DNA]</scope>
</reference>
<reference evidence="2" key="2">
    <citation type="submission" date="2015-11" db="EMBL/GenBank/DDBJ databases">
        <authorList>
            <person name="Zhang Y."/>
            <person name="Guo Z."/>
        </authorList>
    </citation>
    <scope>NUCLEOTIDE SEQUENCE</scope>
</reference>
<evidence type="ECO:0000313" key="2">
    <source>
        <dbReference type="EMBL" id="CDS35837.1"/>
    </source>
</evidence>
<evidence type="ECO:0000313" key="3">
    <source>
        <dbReference type="Proteomes" id="UP000017246"/>
    </source>
</evidence>
<evidence type="ECO:0000256" key="1">
    <source>
        <dbReference type="SAM" id="MobiDB-lite"/>
    </source>
</evidence>
<dbReference type="Proteomes" id="UP000017246">
    <property type="component" value="Unassembled WGS sequence"/>
</dbReference>